<dbReference type="FunFam" id="3.40.50.720:FF:000084">
    <property type="entry name" value="Short-chain dehydrogenase reductase"/>
    <property type="match status" value="1"/>
</dbReference>
<dbReference type="InterPro" id="IPR036291">
    <property type="entry name" value="NAD(P)-bd_dom_sf"/>
</dbReference>
<dbReference type="Gene3D" id="3.40.50.720">
    <property type="entry name" value="NAD(P)-binding Rossmann-like Domain"/>
    <property type="match status" value="1"/>
</dbReference>
<evidence type="ECO:0000256" key="1">
    <source>
        <dbReference type="ARBA" id="ARBA00006484"/>
    </source>
</evidence>
<dbReference type="PRINTS" id="PR00080">
    <property type="entry name" value="SDRFAMILY"/>
</dbReference>
<reference evidence="2" key="1">
    <citation type="submission" date="2020-02" db="EMBL/GenBank/DDBJ databases">
        <authorList>
            <person name="Meier V. D."/>
        </authorList>
    </citation>
    <scope>NUCLEOTIDE SEQUENCE</scope>
    <source>
        <strain evidence="2">AVDCRST_MAG04</strain>
    </source>
</reference>
<organism evidence="2">
    <name type="scientific">uncultured Acetobacteraceae bacterium</name>
    <dbReference type="NCBI Taxonomy" id="169975"/>
    <lineage>
        <taxon>Bacteria</taxon>
        <taxon>Pseudomonadati</taxon>
        <taxon>Pseudomonadota</taxon>
        <taxon>Alphaproteobacteria</taxon>
        <taxon>Acetobacterales</taxon>
        <taxon>Acetobacteraceae</taxon>
        <taxon>environmental samples</taxon>
    </lineage>
</organism>
<dbReference type="InterPro" id="IPR002347">
    <property type="entry name" value="SDR_fam"/>
</dbReference>
<proteinExistence type="inferred from homology"/>
<keyword evidence="2" id="KW-0560">Oxidoreductase</keyword>
<dbReference type="PRINTS" id="PR00081">
    <property type="entry name" value="GDHRDH"/>
</dbReference>
<dbReference type="SUPFAM" id="SSF51735">
    <property type="entry name" value="NAD(P)-binding Rossmann-fold domains"/>
    <property type="match status" value="1"/>
</dbReference>
<dbReference type="GO" id="GO:0004316">
    <property type="term" value="F:3-oxoacyl-[acyl-carrier-protein] reductase (NADPH) activity"/>
    <property type="evidence" value="ECO:0007669"/>
    <property type="project" value="UniProtKB-EC"/>
</dbReference>
<accession>A0A6J4HTW5</accession>
<dbReference type="EC" id="1.1.1.100" evidence="2"/>
<dbReference type="CDD" id="cd05233">
    <property type="entry name" value="SDR_c"/>
    <property type="match status" value="1"/>
</dbReference>
<name>A0A6J4HTW5_9PROT</name>
<dbReference type="EMBL" id="CADCTL010000088">
    <property type="protein sequence ID" value="CAA9233330.1"/>
    <property type="molecule type" value="Genomic_DNA"/>
</dbReference>
<protein>
    <submittedName>
        <fullName evidence="2">3-oxoacyl-[acyl-carrier protein] reductase</fullName>
        <ecNumber evidence="2">1.1.1.100</ecNumber>
    </submittedName>
</protein>
<gene>
    <name evidence="2" type="ORF">AVDCRST_MAG04-1235</name>
</gene>
<dbReference type="PANTHER" id="PTHR42760">
    <property type="entry name" value="SHORT-CHAIN DEHYDROGENASES/REDUCTASES FAMILY MEMBER"/>
    <property type="match status" value="1"/>
</dbReference>
<dbReference type="AlphaFoldDB" id="A0A6J4HTW5"/>
<evidence type="ECO:0000313" key="2">
    <source>
        <dbReference type="EMBL" id="CAA9233330.1"/>
    </source>
</evidence>
<dbReference type="Pfam" id="PF13561">
    <property type="entry name" value="adh_short_C2"/>
    <property type="match status" value="1"/>
</dbReference>
<sequence>MAAQRAEAPPRPGLAALDPRRLRSGTVQVGGTAMGGVAVVTGGASGIGAACCRALAAEGMAVAVLDLGDRADAVAAEVGGRPYSADVSDEAALSACAARIEAEMGPVSVLVNNAGIIQAPLRPSALDMKLWDDVVRVDQRGVWLGCALFGGRMVGRRRGSIVNIASIVSLRATPLHAYGPAKAAVAAMTANLAAEWGPAGVRVNAVSPGFVQTPALQAEIDAGRRDLSLISGSAPLGRTVGMDEVAQAVVFLAGDRASAITGVNLPVDCGWLAASGWATYGGLRGPEGANA</sequence>
<comment type="similarity">
    <text evidence="1">Belongs to the short-chain dehydrogenases/reductases (SDR) family.</text>
</comment>